<dbReference type="EMBL" id="CP025791">
    <property type="protein sequence ID" value="AUP78714.1"/>
    <property type="molecule type" value="Genomic_DNA"/>
</dbReference>
<evidence type="ECO:0000256" key="1">
    <source>
        <dbReference type="SAM" id="SignalP"/>
    </source>
</evidence>
<proteinExistence type="predicted"/>
<keyword evidence="3" id="KW-1185">Reference proteome</keyword>
<organism evidence="2 3">
    <name type="scientific">Flavivirga eckloniae</name>
    <dbReference type="NCBI Taxonomy" id="1803846"/>
    <lineage>
        <taxon>Bacteria</taxon>
        <taxon>Pseudomonadati</taxon>
        <taxon>Bacteroidota</taxon>
        <taxon>Flavobacteriia</taxon>
        <taxon>Flavobacteriales</taxon>
        <taxon>Flavobacteriaceae</taxon>
        <taxon>Flavivirga</taxon>
    </lineage>
</organism>
<dbReference type="InterPro" id="IPR045391">
    <property type="entry name" value="DUF6520"/>
</dbReference>
<gene>
    <name evidence="2" type="ORF">C1H87_08335</name>
</gene>
<protein>
    <submittedName>
        <fullName evidence="2">Uncharacterized protein</fullName>
    </submittedName>
</protein>
<feature type="signal peptide" evidence="1">
    <location>
        <begin position="1"/>
        <end position="23"/>
    </location>
</feature>
<name>A0A2K9PNT4_9FLAO</name>
<evidence type="ECO:0000313" key="3">
    <source>
        <dbReference type="Proteomes" id="UP000235826"/>
    </source>
</evidence>
<evidence type="ECO:0000313" key="2">
    <source>
        <dbReference type="EMBL" id="AUP78714.1"/>
    </source>
</evidence>
<dbReference type="RefSeq" id="WP_102755369.1">
    <property type="nucleotide sequence ID" value="NZ_CP025791.1"/>
</dbReference>
<accession>A0A2K9PNT4</accession>
<dbReference type="AlphaFoldDB" id="A0A2K9PNT4"/>
<reference evidence="2 3" key="1">
    <citation type="submission" date="2018-01" db="EMBL/GenBank/DDBJ databases">
        <title>Complete genome sequence of Flavivirga eckloniae ECD14 isolated from seaweed Ecklonia cava.</title>
        <authorList>
            <person name="Lee J.H."/>
            <person name="Baik K.S."/>
            <person name="Seong C.N."/>
        </authorList>
    </citation>
    <scope>NUCLEOTIDE SEQUENCE [LARGE SCALE GENOMIC DNA]</scope>
    <source>
        <strain evidence="2 3">ECD14</strain>
    </source>
</reference>
<feature type="chain" id="PRO_5018080078" evidence="1">
    <location>
        <begin position="24"/>
        <end position="102"/>
    </location>
</feature>
<dbReference type="Proteomes" id="UP000235826">
    <property type="component" value="Chromosome"/>
</dbReference>
<keyword evidence="1" id="KW-0732">Signal</keyword>
<sequence>MKNLFKIALPALALMLAITASLAFTTNASDEAPQDAYYIDTTNNNLCTLITLDDITEIPDCKTINDGEICTTFVFGLGTVSLYDTDDCATIPDNLLKKPKNP</sequence>
<dbReference type="Pfam" id="PF20130">
    <property type="entry name" value="DUF6520"/>
    <property type="match status" value="1"/>
</dbReference>
<dbReference type="KEGG" id="fek:C1H87_08335"/>